<dbReference type="InterPro" id="IPR050206">
    <property type="entry name" value="FtsK/SpoIIIE/SftA"/>
</dbReference>
<keyword evidence="1" id="KW-0547">Nucleotide-binding</keyword>
<feature type="domain" description="FtsK" evidence="3">
    <location>
        <begin position="2"/>
        <end position="35"/>
    </location>
</feature>
<dbReference type="InterPro" id="IPR002543">
    <property type="entry name" value="FtsK_dom"/>
</dbReference>
<dbReference type="GO" id="GO:0005524">
    <property type="term" value="F:ATP binding"/>
    <property type="evidence" value="ECO:0007669"/>
    <property type="project" value="UniProtKB-KW"/>
</dbReference>
<reference evidence="4" key="1">
    <citation type="journal article" date="2017" name="Proc. Natl. Acad. Sci. U.S.A.">
        <title>Comparative genomics uncovers the prolific and distinctive metabolic potential of the cyanobacterial genus Moorea.</title>
        <authorList>
            <person name="Leao T."/>
            <person name="Castelao G."/>
            <person name="Korobeynikov A."/>
            <person name="Monroe E.A."/>
            <person name="Podell S."/>
            <person name="Glukhov E."/>
            <person name="Allen E.E."/>
            <person name="Gerwick W.H."/>
            <person name="Gerwick L."/>
        </authorList>
    </citation>
    <scope>NUCLEOTIDE SEQUENCE</scope>
    <source>
        <strain evidence="4">JHB</strain>
    </source>
</reference>
<dbReference type="Pfam" id="PF01580">
    <property type="entry name" value="FtsK_SpoIIIE"/>
    <property type="match status" value="1"/>
</dbReference>
<keyword evidence="2" id="KW-0067">ATP-binding</keyword>
<dbReference type="PANTHER" id="PTHR22683">
    <property type="entry name" value="SPORULATION PROTEIN RELATED"/>
    <property type="match status" value="1"/>
</dbReference>
<protein>
    <recommendedName>
        <fullName evidence="3">FtsK domain-containing protein</fullName>
    </recommendedName>
</protein>
<sequence length="104" mass="11377">MAEKEIRQELELSIKRLGAKARAAGIHLIIATQRPEAKVVTPIIRSNLPGRIALRTASEADSKIIFGGNNTEAAYLLGKGDLLYQKGGKLERLQSLFAERIVLP</sequence>
<reference evidence="4" key="2">
    <citation type="submission" date="2022-10" db="EMBL/GenBank/DDBJ databases">
        <authorList>
            <person name="Ngo T.-E."/>
        </authorList>
    </citation>
    <scope>NUCLEOTIDE SEQUENCE</scope>
    <source>
        <strain evidence="4">JHB</strain>
    </source>
</reference>
<dbReference type="GO" id="GO:0003677">
    <property type="term" value="F:DNA binding"/>
    <property type="evidence" value="ECO:0007669"/>
    <property type="project" value="InterPro"/>
</dbReference>
<proteinExistence type="predicted"/>
<name>A0A9Q9STT5_MOOP1</name>
<evidence type="ECO:0000259" key="3">
    <source>
        <dbReference type="Pfam" id="PF01580"/>
    </source>
</evidence>
<dbReference type="AlphaFoldDB" id="A0A9Q9STT5"/>
<evidence type="ECO:0000256" key="2">
    <source>
        <dbReference type="ARBA" id="ARBA00022840"/>
    </source>
</evidence>
<evidence type="ECO:0000313" key="4">
    <source>
        <dbReference type="EMBL" id="WAN69547.1"/>
    </source>
</evidence>
<dbReference type="Proteomes" id="UP000176944">
    <property type="component" value="Chromosome"/>
</dbReference>
<dbReference type="Gene3D" id="3.40.50.300">
    <property type="entry name" value="P-loop containing nucleotide triphosphate hydrolases"/>
    <property type="match status" value="1"/>
</dbReference>
<gene>
    <name evidence="4" type="ORF">BJP36_36275</name>
</gene>
<organism evidence="4">
    <name type="scientific">Moorena producens (strain JHB)</name>
    <dbReference type="NCBI Taxonomy" id="1454205"/>
    <lineage>
        <taxon>Bacteria</taxon>
        <taxon>Bacillati</taxon>
        <taxon>Cyanobacteriota</taxon>
        <taxon>Cyanophyceae</taxon>
        <taxon>Coleofasciculales</taxon>
        <taxon>Coleofasciculaceae</taxon>
        <taxon>Moorena</taxon>
    </lineage>
</organism>
<dbReference type="InterPro" id="IPR027417">
    <property type="entry name" value="P-loop_NTPase"/>
</dbReference>
<accession>A0A9Q9STT5</accession>
<evidence type="ECO:0000256" key="1">
    <source>
        <dbReference type="ARBA" id="ARBA00022741"/>
    </source>
</evidence>
<dbReference type="EMBL" id="CP017708">
    <property type="protein sequence ID" value="WAN69547.1"/>
    <property type="molecule type" value="Genomic_DNA"/>
</dbReference>
<dbReference type="SUPFAM" id="SSF52540">
    <property type="entry name" value="P-loop containing nucleoside triphosphate hydrolases"/>
    <property type="match status" value="1"/>
</dbReference>
<dbReference type="PANTHER" id="PTHR22683:SF41">
    <property type="entry name" value="DNA TRANSLOCASE FTSK"/>
    <property type="match status" value="1"/>
</dbReference>